<dbReference type="GO" id="GO:0006506">
    <property type="term" value="P:GPI anchor biosynthetic process"/>
    <property type="evidence" value="ECO:0007669"/>
    <property type="project" value="UniProtKB-UniPathway"/>
</dbReference>
<accession>A0A0H5C0S1</accession>
<feature type="transmembrane region" description="Helical" evidence="11">
    <location>
        <begin position="871"/>
        <end position="894"/>
    </location>
</feature>
<name>A0A0H5C0S1_CYBJN</name>
<feature type="transmembrane region" description="Helical" evidence="11">
    <location>
        <begin position="682"/>
        <end position="700"/>
    </location>
</feature>
<evidence type="ECO:0000256" key="5">
    <source>
        <dbReference type="ARBA" id="ARBA00022679"/>
    </source>
</evidence>
<keyword evidence="4" id="KW-0337">GPI-anchor biosynthesis</keyword>
<organism evidence="12 13">
    <name type="scientific">Cyberlindnera jadinii (strain ATCC 18201 / CBS 1600 / BCRC 20928 / JCM 3617 / NBRC 0987 / NRRL Y-1542)</name>
    <name type="common">Torula yeast</name>
    <name type="synonym">Candida utilis</name>
    <dbReference type="NCBI Taxonomy" id="983966"/>
    <lineage>
        <taxon>Eukaryota</taxon>
        <taxon>Fungi</taxon>
        <taxon>Dikarya</taxon>
        <taxon>Ascomycota</taxon>
        <taxon>Saccharomycotina</taxon>
        <taxon>Saccharomycetes</taxon>
        <taxon>Phaffomycetales</taxon>
        <taxon>Phaffomycetaceae</taxon>
        <taxon>Cyberlindnera</taxon>
    </lineage>
</organism>
<dbReference type="EMBL" id="CDQK01000002">
    <property type="protein sequence ID" value="CEP21348.1"/>
    <property type="molecule type" value="Genomic_DNA"/>
</dbReference>
<feature type="transmembrane region" description="Helical" evidence="11">
    <location>
        <begin position="799"/>
        <end position="818"/>
    </location>
</feature>
<comment type="similarity">
    <text evidence="3">Belongs to the PIGG/PIGN/PIGO family. PIGO subfamily.</text>
</comment>
<sequence>MPRRDTMSDESHLEEHIKEKRSVRMRTRALVWNSRLCVMAVLCTVIFVSIAVLQCIGIAFFTKGFLLSRQVLDNYSTVADDIYEGASSLRNFDKAIVVIIDALRFDFVIPDEGSSKPYHNNIRLPYELTQQYPENSVLLKFMADPPTTTLQRLKGLTTGSLPTFVDAGSNFDGDVIEEDNLIKQLYHNNRSITFVGDDTWKALFGPFLNTSYPYDSLNVWDLHTVDNGVIDHFGPLLQSEQQKSWDVLIGHLLGVDHCGHRYGPDHYAMAEKQQQMDSFLQSIVDSMDDDTLLIVLGDHGMDRTGNHGGDSAEELEAALWLYSKKRAFHQLQNQDSYDIRRNGANYRKVNQIDLVPTFSLLLGIPVPFNNLGAPIEEAFAESSLYLKAAKYTLEQIHRYRQHSTSLMDDELINSKFKQAQESCADENFSQLFQDYQNASLERCKDLWARFDMISIVVGIVLIFLSIIILIVYFKMIPSVVMTQLSEEIVPSIIAMTSLLTVIAISISLILKPSFMTLPWCTMLGAALGIVFGFAVPIFDRYSWIWLFYSFLDRFGGFWTLVALFFSFLHLAIFASNSFTIWEDRILGYLLTTFGILAAWKSSLADSSVKRIMGIYHSVSFMVITRLASLITICREEQGTMCTPNYDVSSWTIVMLFIQTFVFPSIIKAFYDISGSYQSAAPTWNRVFRLILLSIALYWGLEWFERHQYELTFDFVKRISLSSVHTTKFTLARIIAGTTLVAANVGWSRGPLCVGLDVKNRETKEVVILGYQNVYGSQYFLLMMNIIASVMLFTKPMGQFAIFLMVYQLLSFVELVDILEIRSNLISPVIVGLLGWFYFFSTGHQATIASIQWELGFTLVDTIVFPFSHIPIFLNTFASFLIATAAIALVTIWKIPPSTKPVALYAKIIENCGTLLAYQSVITLSTLIFATVFRRHLMVWKIFAPRFMIAGLVQIVVNVVLILIPVGFASGKLIIQINRIFGKGS</sequence>
<feature type="transmembrane region" description="Helical" evidence="11">
    <location>
        <begin position="550"/>
        <end position="573"/>
    </location>
</feature>
<comment type="pathway">
    <text evidence="2">Glycolipid biosynthesis; glycosylphosphatidylinositol-anchor biosynthesis.</text>
</comment>
<evidence type="ECO:0000256" key="8">
    <source>
        <dbReference type="ARBA" id="ARBA00022989"/>
    </source>
</evidence>
<reference evidence="13" key="1">
    <citation type="journal article" date="2015" name="J. Biotechnol.">
        <title>The structure of the Cyberlindnera jadinii genome and its relation to Candida utilis analyzed by the occurrence of single nucleotide polymorphisms.</title>
        <authorList>
            <person name="Rupp O."/>
            <person name="Brinkrolf K."/>
            <person name="Buerth C."/>
            <person name="Kunigo M."/>
            <person name="Schneider J."/>
            <person name="Jaenicke S."/>
            <person name="Goesmann A."/>
            <person name="Puehler A."/>
            <person name="Jaeger K.-E."/>
            <person name="Ernst J.F."/>
        </authorList>
    </citation>
    <scope>NUCLEOTIDE SEQUENCE [LARGE SCALE GENOMIC DNA]</scope>
    <source>
        <strain evidence="13">ATCC 18201 / CBS 1600 / BCRC 20928 / JCM 3617 / NBRC 0987 / NRRL Y-1542</strain>
    </source>
</reference>
<dbReference type="GO" id="GO:0051377">
    <property type="term" value="F:mannose-ethanolamine phosphotransferase activity"/>
    <property type="evidence" value="ECO:0007669"/>
    <property type="project" value="InterPro"/>
</dbReference>
<gene>
    <name evidence="12" type="ORF">BN1211_1422</name>
</gene>
<feature type="transmembrane region" description="Helical" evidence="11">
    <location>
        <begin position="452"/>
        <end position="476"/>
    </location>
</feature>
<evidence type="ECO:0000256" key="3">
    <source>
        <dbReference type="ARBA" id="ARBA00008695"/>
    </source>
</evidence>
<protein>
    <submittedName>
        <fullName evidence="12">Uncharacterized protein</fullName>
    </submittedName>
</protein>
<evidence type="ECO:0000313" key="12">
    <source>
        <dbReference type="EMBL" id="CEP21348.1"/>
    </source>
</evidence>
<keyword evidence="5" id="KW-0808">Transferase</keyword>
<feature type="transmembrane region" description="Helical" evidence="11">
    <location>
        <begin position="516"/>
        <end position="538"/>
    </location>
</feature>
<evidence type="ECO:0000256" key="9">
    <source>
        <dbReference type="ARBA" id="ARBA00023136"/>
    </source>
</evidence>
<comment type="subcellular location">
    <subcellularLocation>
        <location evidence="1">Endoplasmic reticulum membrane</location>
        <topology evidence="1">Multi-pass membrane protein</topology>
    </subcellularLocation>
</comment>
<evidence type="ECO:0000256" key="2">
    <source>
        <dbReference type="ARBA" id="ARBA00004687"/>
    </source>
</evidence>
<dbReference type="AlphaFoldDB" id="A0A0H5C0S1"/>
<evidence type="ECO:0000256" key="4">
    <source>
        <dbReference type="ARBA" id="ARBA00022502"/>
    </source>
</evidence>
<evidence type="ECO:0000256" key="11">
    <source>
        <dbReference type="SAM" id="Phobius"/>
    </source>
</evidence>
<dbReference type="SUPFAM" id="SSF53649">
    <property type="entry name" value="Alkaline phosphatase-like"/>
    <property type="match status" value="1"/>
</dbReference>
<evidence type="ECO:0000256" key="6">
    <source>
        <dbReference type="ARBA" id="ARBA00022692"/>
    </source>
</evidence>
<feature type="transmembrane region" description="Helical" evidence="11">
    <location>
        <begin position="585"/>
        <end position="602"/>
    </location>
</feature>
<keyword evidence="9 11" id="KW-0472">Membrane</keyword>
<keyword evidence="8 11" id="KW-1133">Transmembrane helix</keyword>
<keyword evidence="7" id="KW-0256">Endoplasmic reticulum</keyword>
<evidence type="ECO:0000256" key="1">
    <source>
        <dbReference type="ARBA" id="ARBA00004477"/>
    </source>
</evidence>
<proteinExistence type="inferred from homology"/>
<feature type="transmembrane region" description="Helical" evidence="11">
    <location>
        <begin position="824"/>
        <end position="840"/>
    </location>
</feature>
<feature type="transmembrane region" description="Helical" evidence="11">
    <location>
        <begin position="614"/>
        <end position="632"/>
    </location>
</feature>
<feature type="transmembrane region" description="Helical" evidence="11">
    <location>
        <begin position="652"/>
        <end position="670"/>
    </location>
</feature>
<dbReference type="PANTHER" id="PTHR23071:SF1">
    <property type="entry name" value="GPI ETHANOLAMINE PHOSPHATE TRANSFERASE 3"/>
    <property type="match status" value="1"/>
</dbReference>
<dbReference type="InterPro" id="IPR039524">
    <property type="entry name" value="PIGO/GPI13"/>
</dbReference>
<feature type="transmembrane region" description="Helical" evidence="11">
    <location>
        <begin position="36"/>
        <end position="61"/>
    </location>
</feature>
<evidence type="ECO:0000256" key="7">
    <source>
        <dbReference type="ARBA" id="ARBA00022824"/>
    </source>
</evidence>
<keyword evidence="6 11" id="KW-0812">Transmembrane</keyword>
<dbReference type="PANTHER" id="PTHR23071">
    <property type="entry name" value="PHOSPHATIDYLINOSITOL GLYCAN"/>
    <property type="match status" value="1"/>
</dbReference>
<feature type="transmembrane region" description="Helical" evidence="11">
    <location>
        <begin position="914"/>
        <end position="934"/>
    </location>
</feature>
<feature type="transmembrane region" description="Helical" evidence="11">
    <location>
        <begin position="488"/>
        <end position="510"/>
    </location>
</feature>
<dbReference type="UniPathway" id="UPA00196"/>
<evidence type="ECO:0000313" key="13">
    <source>
        <dbReference type="Proteomes" id="UP000038830"/>
    </source>
</evidence>
<evidence type="ECO:0000256" key="10">
    <source>
        <dbReference type="ARBA" id="ARBA00023180"/>
    </source>
</evidence>
<feature type="transmembrane region" description="Helical" evidence="11">
    <location>
        <begin position="773"/>
        <end position="792"/>
    </location>
</feature>
<dbReference type="InterPro" id="IPR037675">
    <property type="entry name" value="PIG-O_N"/>
</dbReference>
<dbReference type="Gene3D" id="3.40.720.10">
    <property type="entry name" value="Alkaline Phosphatase, subunit A"/>
    <property type="match status" value="1"/>
</dbReference>
<dbReference type="InterPro" id="IPR002591">
    <property type="entry name" value="Phosphodiest/P_Trfase"/>
</dbReference>
<dbReference type="Proteomes" id="UP000038830">
    <property type="component" value="Unassembled WGS sequence"/>
</dbReference>
<feature type="transmembrane region" description="Helical" evidence="11">
    <location>
        <begin position="946"/>
        <end position="967"/>
    </location>
</feature>
<dbReference type="InterPro" id="IPR017850">
    <property type="entry name" value="Alkaline_phosphatase_core_sf"/>
</dbReference>
<dbReference type="Pfam" id="PF01663">
    <property type="entry name" value="Phosphodiest"/>
    <property type="match status" value="1"/>
</dbReference>
<dbReference type="GO" id="GO:0005789">
    <property type="term" value="C:endoplasmic reticulum membrane"/>
    <property type="evidence" value="ECO:0007669"/>
    <property type="project" value="UniProtKB-SubCell"/>
</dbReference>
<dbReference type="CDD" id="cd16023">
    <property type="entry name" value="GPI_EPT_3"/>
    <property type="match status" value="1"/>
</dbReference>
<keyword evidence="10" id="KW-0325">Glycoprotein</keyword>